<evidence type="ECO:0000313" key="1">
    <source>
        <dbReference type="EMBL" id="MBA0810917.1"/>
    </source>
</evidence>
<keyword evidence="2" id="KW-1185">Reference proteome</keyword>
<gene>
    <name evidence="1" type="ORF">Gohar_002863</name>
</gene>
<dbReference type="SUPFAM" id="SSF56112">
    <property type="entry name" value="Protein kinase-like (PK-like)"/>
    <property type="match status" value="1"/>
</dbReference>
<comment type="caution">
    <text evidence="1">The sequence shown here is derived from an EMBL/GenBank/DDBJ whole genome shotgun (WGS) entry which is preliminary data.</text>
</comment>
<dbReference type="Gene3D" id="1.10.510.10">
    <property type="entry name" value="Transferase(Phosphotransferase) domain 1"/>
    <property type="match status" value="1"/>
</dbReference>
<reference evidence="1 2" key="1">
    <citation type="journal article" date="2019" name="Genome Biol. Evol.">
        <title>Insights into the evolution of the New World diploid cottons (Gossypium, subgenus Houzingenia) based on genome sequencing.</title>
        <authorList>
            <person name="Grover C.E."/>
            <person name="Arick M.A. 2nd"/>
            <person name="Thrash A."/>
            <person name="Conover J.L."/>
            <person name="Sanders W.S."/>
            <person name="Peterson D.G."/>
            <person name="Frelichowski J.E."/>
            <person name="Scheffler J.A."/>
            <person name="Scheffler B.E."/>
            <person name="Wendel J.F."/>
        </authorList>
    </citation>
    <scope>NUCLEOTIDE SEQUENCE [LARGE SCALE GENOMIC DNA]</scope>
    <source>
        <strain evidence="1">0</strain>
        <tissue evidence="1">Leaf</tissue>
    </source>
</reference>
<evidence type="ECO:0000313" key="2">
    <source>
        <dbReference type="Proteomes" id="UP000593560"/>
    </source>
</evidence>
<dbReference type="Proteomes" id="UP000593560">
    <property type="component" value="Unassembled WGS sequence"/>
</dbReference>
<proteinExistence type="predicted"/>
<sequence length="119" mass="13203">MSNRRSVVLYRFYLCGMAWKLWSKGEGMELIDEHLAGSSVPIKVLKCIKIGLLCVQVDPENRPTMSTVVAMLGSEAITLPRLTEPTFYVGHFVAEPFQLNSTNRICSVNKVTISNISPG</sequence>
<protein>
    <recommendedName>
        <fullName evidence="3">S-locus receptor kinase C-terminal domain-containing protein</fullName>
    </recommendedName>
</protein>
<dbReference type="PANTHER" id="PTHR27006">
    <property type="entry name" value="PROMASTIGOTE SURFACE ANTIGEN PROTEIN PSA"/>
    <property type="match status" value="1"/>
</dbReference>
<dbReference type="AlphaFoldDB" id="A0A7J9HM57"/>
<name>A0A7J9HM57_9ROSI</name>
<accession>A0A7J9HM57</accession>
<dbReference type="EMBL" id="JABFAD010000010">
    <property type="protein sequence ID" value="MBA0810917.1"/>
    <property type="molecule type" value="Genomic_DNA"/>
</dbReference>
<dbReference type="PANTHER" id="PTHR27006:SF606">
    <property type="entry name" value="INTERLEUKIN-1 RECEPTOR-ASSOCIATED KINASE 4"/>
    <property type="match status" value="1"/>
</dbReference>
<evidence type="ECO:0008006" key="3">
    <source>
        <dbReference type="Google" id="ProtNLM"/>
    </source>
</evidence>
<dbReference type="InterPro" id="IPR011009">
    <property type="entry name" value="Kinase-like_dom_sf"/>
</dbReference>
<organism evidence="1 2">
    <name type="scientific">Gossypium harknessii</name>
    <dbReference type="NCBI Taxonomy" id="34285"/>
    <lineage>
        <taxon>Eukaryota</taxon>
        <taxon>Viridiplantae</taxon>
        <taxon>Streptophyta</taxon>
        <taxon>Embryophyta</taxon>
        <taxon>Tracheophyta</taxon>
        <taxon>Spermatophyta</taxon>
        <taxon>Magnoliopsida</taxon>
        <taxon>eudicotyledons</taxon>
        <taxon>Gunneridae</taxon>
        <taxon>Pentapetalae</taxon>
        <taxon>rosids</taxon>
        <taxon>malvids</taxon>
        <taxon>Malvales</taxon>
        <taxon>Malvaceae</taxon>
        <taxon>Malvoideae</taxon>
        <taxon>Gossypium</taxon>
    </lineage>
</organism>
<dbReference type="OrthoDB" id="998752at2759"/>